<evidence type="ECO:0000256" key="1">
    <source>
        <dbReference type="SAM" id="MobiDB-lite"/>
    </source>
</evidence>
<dbReference type="AlphaFoldDB" id="A0A3D8S081"/>
<evidence type="ECO:0000313" key="3">
    <source>
        <dbReference type="Proteomes" id="UP000256645"/>
    </source>
</evidence>
<dbReference type="Proteomes" id="UP000256645">
    <property type="component" value="Unassembled WGS sequence"/>
</dbReference>
<organism evidence="2 3">
    <name type="scientific">Coleophoma cylindrospora</name>
    <dbReference type="NCBI Taxonomy" id="1849047"/>
    <lineage>
        <taxon>Eukaryota</taxon>
        <taxon>Fungi</taxon>
        <taxon>Dikarya</taxon>
        <taxon>Ascomycota</taxon>
        <taxon>Pezizomycotina</taxon>
        <taxon>Leotiomycetes</taxon>
        <taxon>Helotiales</taxon>
        <taxon>Dermateaceae</taxon>
        <taxon>Coleophoma</taxon>
    </lineage>
</organism>
<reference evidence="2 3" key="1">
    <citation type="journal article" date="2018" name="IMA Fungus">
        <title>IMA Genome-F 9: Draft genome sequence of Annulohypoxylon stygium, Aspergillus mulundensis, Berkeleyomyces basicola (syn. Thielaviopsis basicola), Ceratocystis smalleyi, two Cercospora beticola strains, Coleophoma cylindrospora, Fusarium fracticaudum, Phialophora cf. hyalina, and Morchella septimelata.</title>
        <authorList>
            <person name="Wingfield B.D."/>
            <person name="Bills G.F."/>
            <person name="Dong Y."/>
            <person name="Huang W."/>
            <person name="Nel W.J."/>
            <person name="Swalarsk-Parry B.S."/>
            <person name="Vaghefi N."/>
            <person name="Wilken P.M."/>
            <person name="An Z."/>
            <person name="de Beer Z.W."/>
            <person name="De Vos L."/>
            <person name="Chen L."/>
            <person name="Duong T.A."/>
            <person name="Gao Y."/>
            <person name="Hammerbacher A."/>
            <person name="Kikkert J.R."/>
            <person name="Li Y."/>
            <person name="Li H."/>
            <person name="Li K."/>
            <person name="Li Q."/>
            <person name="Liu X."/>
            <person name="Ma X."/>
            <person name="Naidoo K."/>
            <person name="Pethybridge S.J."/>
            <person name="Sun J."/>
            <person name="Steenkamp E.T."/>
            <person name="van der Nest M.A."/>
            <person name="van Wyk S."/>
            <person name="Wingfield M.J."/>
            <person name="Xiong C."/>
            <person name="Yue Q."/>
            <person name="Zhang X."/>
        </authorList>
    </citation>
    <scope>NUCLEOTIDE SEQUENCE [LARGE SCALE GENOMIC DNA]</scope>
    <source>
        <strain evidence="2 3">BP6252</strain>
    </source>
</reference>
<accession>A0A3D8S081</accession>
<name>A0A3D8S081_9HELO</name>
<sequence length="178" mass="20428">MRRLSRKQMHPSGTRAGRAGHDLERCREYGDISSPPGPCKLVSTISQQLATNRRSQYTIAPPAIRRVRERPDSKPIPSHPKLICRASERLPLPPFLVLSTRVSIFMVALSCPSIPRYLDPPVKVKEARSRETNRLSTPAGVKRLIYNHLDFRGKRSQKWDEEKKEQRKQEQAEDMSPH</sequence>
<feature type="compositionally biased region" description="Basic and acidic residues" evidence="1">
    <location>
        <begin position="19"/>
        <end position="30"/>
    </location>
</feature>
<proteinExistence type="predicted"/>
<gene>
    <name evidence="2" type="ORF">BP6252_04158</name>
</gene>
<comment type="caution">
    <text evidence="2">The sequence shown here is derived from an EMBL/GenBank/DDBJ whole genome shotgun (WGS) entry which is preliminary data.</text>
</comment>
<keyword evidence="3" id="KW-1185">Reference proteome</keyword>
<dbReference type="EMBL" id="PDLM01000004">
    <property type="protein sequence ID" value="RDW79520.1"/>
    <property type="molecule type" value="Genomic_DNA"/>
</dbReference>
<feature type="region of interest" description="Disordered" evidence="1">
    <location>
        <begin position="1"/>
        <end position="34"/>
    </location>
</feature>
<protein>
    <submittedName>
        <fullName evidence="2">Uncharacterized protein</fullName>
    </submittedName>
</protein>
<evidence type="ECO:0000313" key="2">
    <source>
        <dbReference type="EMBL" id="RDW79520.1"/>
    </source>
</evidence>
<feature type="region of interest" description="Disordered" evidence="1">
    <location>
        <begin position="155"/>
        <end position="178"/>
    </location>
</feature>